<dbReference type="InterPro" id="IPR022789">
    <property type="entry name" value="ParD"/>
</dbReference>
<dbReference type="InterPro" id="IPR038296">
    <property type="entry name" value="ParD_sf"/>
</dbReference>
<dbReference type="InterPro" id="IPR010985">
    <property type="entry name" value="Ribbon_hlx_hlx"/>
</dbReference>
<dbReference type="PANTHER" id="PTHR36582">
    <property type="entry name" value="ANTITOXIN PARD"/>
    <property type="match status" value="1"/>
</dbReference>
<dbReference type="Gene3D" id="6.10.10.120">
    <property type="entry name" value="Antitoxin ParD1-like"/>
    <property type="match status" value="1"/>
</dbReference>
<dbReference type="CDD" id="cd22231">
    <property type="entry name" value="RHH_NikR_HicB-like"/>
    <property type="match status" value="1"/>
</dbReference>
<comment type="caution">
    <text evidence="3">The sequence shown here is derived from an EMBL/GenBank/DDBJ whole genome shotgun (WGS) entry which is preliminary data.</text>
</comment>
<evidence type="ECO:0000256" key="1">
    <source>
        <dbReference type="ARBA" id="ARBA00008580"/>
    </source>
</evidence>
<dbReference type="NCBIfam" id="TIGR02606">
    <property type="entry name" value="antidote_CC2985"/>
    <property type="match status" value="1"/>
</dbReference>
<accession>A0A177JBP3</accession>
<dbReference type="SUPFAM" id="SSF47598">
    <property type="entry name" value="Ribbon-helix-helix"/>
    <property type="match status" value="1"/>
</dbReference>
<sequence length="91" mass="10249">MASSYTLGQHYERFVKELVESGRYASASEVVRDGLRLMEEREQVRAAKLDALRREIQDGIDSGPAEPLDMDAIKTEARARRRARNEAAARG</sequence>
<gene>
    <name evidence="3" type="ORF">F8B43_0362</name>
</gene>
<reference evidence="3 4" key="1">
    <citation type="submission" date="2019-10" db="EMBL/GenBank/DDBJ databases">
        <title>Draft Genome Sequence of the Caffeine Degrading Methylotroph Methylorubrum populi PINKEL.</title>
        <authorList>
            <person name="Dawson S.C."/>
            <person name="Zhang X."/>
            <person name="Wright M.E."/>
            <person name="Sharma G."/>
            <person name="Langner J.T."/>
            <person name="Ditty J.L."/>
            <person name="Subuyuj G.A."/>
        </authorList>
    </citation>
    <scope>NUCLEOTIDE SEQUENCE [LARGE SCALE GENOMIC DNA]</scope>
    <source>
        <strain evidence="3 4">Pinkel</strain>
    </source>
</reference>
<keyword evidence="2" id="KW-1277">Toxin-antitoxin system</keyword>
<protein>
    <submittedName>
        <fullName evidence="3">Uncharacterized protein</fullName>
    </submittedName>
</protein>
<dbReference type="GO" id="GO:0006355">
    <property type="term" value="P:regulation of DNA-templated transcription"/>
    <property type="evidence" value="ECO:0007669"/>
    <property type="project" value="InterPro"/>
</dbReference>
<evidence type="ECO:0000313" key="4">
    <source>
        <dbReference type="Proteomes" id="UP000469949"/>
    </source>
</evidence>
<proteinExistence type="inferred from homology"/>
<dbReference type="Proteomes" id="UP000469949">
    <property type="component" value="Unassembled WGS sequence"/>
</dbReference>
<dbReference type="Pfam" id="PF03693">
    <property type="entry name" value="ParD_antitoxin"/>
    <property type="match status" value="1"/>
</dbReference>
<evidence type="ECO:0000256" key="2">
    <source>
        <dbReference type="ARBA" id="ARBA00022649"/>
    </source>
</evidence>
<evidence type="ECO:0000313" key="3">
    <source>
        <dbReference type="EMBL" id="KAB7787428.1"/>
    </source>
</evidence>
<dbReference type="RefSeq" id="WP_012452528.1">
    <property type="nucleotide sequence ID" value="NZ_CP039546.1"/>
</dbReference>
<organism evidence="3 4">
    <name type="scientific">Methylorubrum populi</name>
    <dbReference type="NCBI Taxonomy" id="223967"/>
    <lineage>
        <taxon>Bacteria</taxon>
        <taxon>Pseudomonadati</taxon>
        <taxon>Pseudomonadota</taxon>
        <taxon>Alphaproteobacteria</taxon>
        <taxon>Hyphomicrobiales</taxon>
        <taxon>Methylobacteriaceae</taxon>
        <taxon>Methylorubrum</taxon>
    </lineage>
</organism>
<dbReference type="EMBL" id="WEKV01000003">
    <property type="protein sequence ID" value="KAB7787428.1"/>
    <property type="molecule type" value="Genomic_DNA"/>
</dbReference>
<dbReference type="PANTHER" id="PTHR36582:SF2">
    <property type="entry name" value="ANTITOXIN PARD"/>
    <property type="match status" value="1"/>
</dbReference>
<comment type="similarity">
    <text evidence="1">Belongs to the ParD antitoxin family.</text>
</comment>
<dbReference type="OMA" id="RFMETHE"/>
<name>A0A177JBP3_9HYPH</name>
<dbReference type="AlphaFoldDB" id="A0A177JBP3"/>